<dbReference type="OrthoDB" id="1625858at2759"/>
<dbReference type="InterPro" id="IPR004158">
    <property type="entry name" value="DUF247_pln"/>
</dbReference>
<dbReference type="PANTHER" id="PTHR31170">
    <property type="entry name" value="BNAC04G53230D PROTEIN"/>
    <property type="match status" value="1"/>
</dbReference>
<dbReference type="Proteomes" id="UP000428333">
    <property type="component" value="Linkage Group LG12"/>
</dbReference>
<evidence type="ECO:0000313" key="3">
    <source>
        <dbReference type="Proteomes" id="UP000428333"/>
    </source>
</evidence>
<protein>
    <submittedName>
        <fullName evidence="2">Uncharacterized protein</fullName>
    </submittedName>
</protein>
<feature type="transmembrane region" description="Helical" evidence="1">
    <location>
        <begin position="436"/>
        <end position="456"/>
    </location>
</feature>
<keyword evidence="1" id="KW-1133">Transmembrane helix</keyword>
<dbReference type="EMBL" id="QEFC01003490">
    <property type="protein sequence ID" value="KAE9447678.1"/>
    <property type="molecule type" value="Genomic_DNA"/>
</dbReference>
<reference evidence="2 3" key="1">
    <citation type="journal article" date="2019" name="Genome Biol. Evol.">
        <title>The Rhododendron genome and chromosomal organization provide insight into shared whole-genome duplications across the heath family (Ericaceae).</title>
        <authorList>
            <person name="Soza V.L."/>
            <person name="Lindsley D."/>
            <person name="Waalkes A."/>
            <person name="Ramage E."/>
            <person name="Patwardhan R.P."/>
            <person name="Burton J.N."/>
            <person name="Adey A."/>
            <person name="Kumar A."/>
            <person name="Qiu R."/>
            <person name="Shendure J."/>
            <person name="Hall B."/>
        </authorList>
    </citation>
    <scope>NUCLEOTIDE SEQUENCE [LARGE SCALE GENOMIC DNA]</scope>
    <source>
        <strain evidence="2">RSF 1966-606</strain>
    </source>
</reference>
<feature type="non-terminal residue" evidence="2">
    <location>
        <position position="1"/>
    </location>
</feature>
<proteinExistence type="predicted"/>
<comment type="caution">
    <text evidence="2">The sequence shown here is derived from an EMBL/GenBank/DDBJ whole genome shotgun (WGS) entry which is preliminary data.</text>
</comment>
<dbReference type="PANTHER" id="PTHR31170:SF25">
    <property type="entry name" value="BNAA09G04570D PROTEIN"/>
    <property type="match status" value="1"/>
</dbReference>
<evidence type="ECO:0000313" key="2">
    <source>
        <dbReference type="EMBL" id="KAE9447678.1"/>
    </source>
</evidence>
<keyword evidence="1" id="KW-0812">Transmembrane</keyword>
<gene>
    <name evidence="2" type="ORF">C3L33_20425</name>
</gene>
<evidence type="ECO:0000256" key="1">
    <source>
        <dbReference type="SAM" id="Phobius"/>
    </source>
</evidence>
<dbReference type="Pfam" id="PF03140">
    <property type="entry name" value="DUF247"/>
    <property type="match status" value="2"/>
</dbReference>
<accession>A0A6A4KY67</accession>
<organism evidence="2 3">
    <name type="scientific">Rhododendron williamsianum</name>
    <dbReference type="NCBI Taxonomy" id="262921"/>
    <lineage>
        <taxon>Eukaryota</taxon>
        <taxon>Viridiplantae</taxon>
        <taxon>Streptophyta</taxon>
        <taxon>Embryophyta</taxon>
        <taxon>Tracheophyta</taxon>
        <taxon>Spermatophyta</taxon>
        <taxon>Magnoliopsida</taxon>
        <taxon>eudicotyledons</taxon>
        <taxon>Gunneridae</taxon>
        <taxon>Pentapetalae</taxon>
        <taxon>asterids</taxon>
        <taxon>Ericales</taxon>
        <taxon>Ericaceae</taxon>
        <taxon>Ericoideae</taxon>
        <taxon>Rhodoreae</taxon>
        <taxon>Rhododendron</taxon>
    </lineage>
</organism>
<sequence length="466" mass="53966">MSQGGNDDKQASEIRTKTIGEKFNDGTEKIKSMYSFARIYKVPEDLRKLNECAYVPRLIAIGPLHRKDEHLQKSMQDVKMDYANRLFLRLTEGIADSKVRDEKKDELIQECGEKMKAEKYDAQGEVTLVDMAKKYYAEELDLSDDEMMEMMLVDGCFILELLYVYYHTNYCQVHKDSSSILQPINGGKGGSKSLGRGYEQPRADPICDSILTANIVRHDLMLLENQIPFFVLEHLFQHTVAKIPTVDQTTRCCPELSLEEGQETELGIQLDSTMHCELTLSASDLHYAGVKFVRTNTKKLFDVKFKSRTSVCWCRTLAFQIPNIYIRKTTESFLRNVIALEQCSPRVPRYFTSYAKLMDMFINSEEDVRVLKNDEVIHNYLSTDKDVCDLFNKLCKEVVLEDFHFYKDCQVASKFNMRWRTRAVRYVTRLFVASPWPALAFFLGIATFSIAVYQFGSLINRARYRR</sequence>
<keyword evidence="3" id="KW-1185">Reference proteome</keyword>
<keyword evidence="1" id="KW-0472">Membrane</keyword>
<dbReference type="AlphaFoldDB" id="A0A6A4KY67"/>
<name>A0A6A4KY67_9ERIC</name>